<evidence type="ECO:0000313" key="3">
    <source>
        <dbReference type="Proteomes" id="UP000321408"/>
    </source>
</evidence>
<keyword evidence="3" id="KW-1185">Reference proteome</keyword>
<proteinExistence type="predicted"/>
<dbReference type="GeneID" id="41331252"/>
<keyword evidence="1" id="KW-0472">Membrane</keyword>
<name>A0A5B9DFG2_9ARCH</name>
<evidence type="ECO:0000256" key="1">
    <source>
        <dbReference type="SAM" id="Phobius"/>
    </source>
</evidence>
<reference evidence="2 3" key="1">
    <citation type="journal article" date="2020" name="Nature">
        <title>Isolation of an archaeon at the prokaryote-eukaryote interface.</title>
        <authorList>
            <person name="Imachi H."/>
            <person name="Nobu M.K."/>
            <person name="Nakahara N."/>
            <person name="Morono Y."/>
            <person name="Ogawara M."/>
            <person name="Takaki Y."/>
            <person name="Takano Y."/>
            <person name="Uematsu K."/>
            <person name="Ikuta T."/>
            <person name="Ito M."/>
            <person name="Matsui Y."/>
            <person name="Miyazaki M."/>
            <person name="Murata K."/>
            <person name="Saito Y."/>
            <person name="Sakai S."/>
            <person name="Song C."/>
            <person name="Tasumi E."/>
            <person name="Yamanaka Y."/>
            <person name="Yamaguchi T."/>
            <person name="Kamagata Y."/>
            <person name="Tamaki H."/>
            <person name="Takai K."/>
        </authorList>
    </citation>
    <scope>NUCLEOTIDE SEQUENCE [LARGE SCALE GENOMIC DNA]</scope>
    <source>
        <strain evidence="2 3">MK-D1</strain>
    </source>
</reference>
<dbReference type="AlphaFoldDB" id="A0A5B9DFG2"/>
<dbReference type="EMBL" id="CP042905">
    <property type="protein sequence ID" value="QEE17447.1"/>
    <property type="molecule type" value="Genomic_DNA"/>
</dbReference>
<accession>A0A5B9DFG2</accession>
<gene>
    <name evidence="2" type="ORF">DSAG12_03284</name>
</gene>
<keyword evidence="1" id="KW-1133">Transmembrane helix</keyword>
<dbReference type="RefSeq" id="WP_147664340.1">
    <property type="nucleotide sequence ID" value="NZ_CP042905.2"/>
</dbReference>
<organism evidence="2 3">
    <name type="scientific">Promethearchaeum syntrophicum</name>
    <dbReference type="NCBI Taxonomy" id="2594042"/>
    <lineage>
        <taxon>Archaea</taxon>
        <taxon>Promethearchaeati</taxon>
        <taxon>Promethearchaeota</taxon>
        <taxon>Promethearchaeia</taxon>
        <taxon>Promethearchaeales</taxon>
        <taxon>Promethearchaeaceae</taxon>
        <taxon>Promethearchaeum</taxon>
    </lineage>
</organism>
<dbReference type="KEGG" id="psyt:DSAG12_03284"/>
<keyword evidence="1" id="KW-0812">Transmembrane</keyword>
<reference evidence="2 3" key="2">
    <citation type="journal article" date="2024" name="Int. J. Syst. Evol. Microbiol.">
        <title>Promethearchaeum syntrophicum gen. nov., sp. nov., an anaerobic, obligately syntrophic archaeon, the first isolate of the lineage 'Asgard' archaea, and proposal of the new archaeal phylum Promethearchaeota phyl. nov. and kingdom Promethearchaeati regn. nov.</title>
        <authorList>
            <person name="Imachi H."/>
            <person name="Nobu M.K."/>
            <person name="Kato S."/>
            <person name="Takaki Y."/>
            <person name="Miyazaki M."/>
            <person name="Miyata M."/>
            <person name="Ogawara M."/>
            <person name="Saito Y."/>
            <person name="Sakai S."/>
            <person name="Tahara Y.O."/>
            <person name="Takano Y."/>
            <person name="Tasumi E."/>
            <person name="Uematsu K."/>
            <person name="Yoshimura T."/>
            <person name="Itoh T."/>
            <person name="Ohkuma M."/>
            <person name="Takai K."/>
        </authorList>
    </citation>
    <scope>NUCLEOTIDE SEQUENCE [LARGE SCALE GENOMIC DNA]</scope>
    <source>
        <strain evidence="2 3">MK-D1</strain>
    </source>
</reference>
<protein>
    <submittedName>
        <fullName evidence="2">Uncharacterized protein</fullName>
    </submittedName>
</protein>
<dbReference type="Proteomes" id="UP000321408">
    <property type="component" value="Chromosome"/>
</dbReference>
<evidence type="ECO:0000313" key="2">
    <source>
        <dbReference type="EMBL" id="QEE17447.1"/>
    </source>
</evidence>
<sequence length="83" mass="9809">MEKKKIVGIIILLFFLSIIVFLVIIFIVWKNALTFTCSPIEGEKINISEYPVVCTEFMPAPFFTQFWIFLKNLFNPITWELIF</sequence>
<feature type="transmembrane region" description="Helical" evidence="1">
    <location>
        <begin position="7"/>
        <end position="29"/>
    </location>
</feature>